<evidence type="ECO:0000313" key="6">
    <source>
        <dbReference type="EMBL" id="MBB4038401.1"/>
    </source>
</evidence>
<dbReference type="EMBL" id="JACIDC010000001">
    <property type="protein sequence ID" value="MBB4038401.1"/>
    <property type="molecule type" value="Genomic_DNA"/>
</dbReference>
<dbReference type="AlphaFoldDB" id="A0A7W6N680"/>
<dbReference type="GO" id="GO:0016020">
    <property type="term" value="C:membrane"/>
    <property type="evidence" value="ECO:0007669"/>
    <property type="project" value="UniProtKB-SubCell"/>
</dbReference>
<keyword evidence="7" id="KW-1185">Reference proteome</keyword>
<protein>
    <submittedName>
        <fullName evidence="6">Disulfide bond formation protein DsbB</fullName>
    </submittedName>
</protein>
<dbReference type="Proteomes" id="UP000519439">
    <property type="component" value="Unassembled WGS sequence"/>
</dbReference>
<evidence type="ECO:0000256" key="2">
    <source>
        <dbReference type="ARBA" id="ARBA00022692"/>
    </source>
</evidence>
<dbReference type="Pfam" id="PF02600">
    <property type="entry name" value="DsbB"/>
    <property type="match status" value="1"/>
</dbReference>
<organism evidence="6 7">
    <name type="scientific">Microvirga flocculans</name>
    <dbReference type="NCBI Taxonomy" id="217168"/>
    <lineage>
        <taxon>Bacteria</taxon>
        <taxon>Pseudomonadati</taxon>
        <taxon>Pseudomonadota</taxon>
        <taxon>Alphaproteobacteria</taxon>
        <taxon>Hyphomicrobiales</taxon>
        <taxon>Methylobacteriaceae</taxon>
        <taxon>Microvirga</taxon>
    </lineage>
</organism>
<proteinExistence type="predicted"/>
<dbReference type="GO" id="GO:0015035">
    <property type="term" value="F:protein-disulfide reductase activity"/>
    <property type="evidence" value="ECO:0007669"/>
    <property type="project" value="InterPro"/>
</dbReference>
<comment type="caution">
    <text evidence="6">The sequence shown here is derived from an EMBL/GenBank/DDBJ whole genome shotgun (WGS) entry which is preliminary data.</text>
</comment>
<keyword evidence="4 5" id="KW-0472">Membrane</keyword>
<dbReference type="RefSeq" id="WP_027314778.1">
    <property type="nucleotide sequence ID" value="NZ_JACIDC010000001.1"/>
</dbReference>
<feature type="transmembrane region" description="Helical" evidence="5">
    <location>
        <begin position="138"/>
        <end position="158"/>
    </location>
</feature>
<feature type="transmembrane region" description="Helical" evidence="5">
    <location>
        <begin position="67"/>
        <end position="85"/>
    </location>
</feature>
<sequence length="166" mass="17259">MRLALTMRQAALAVALGAAATIGGALVFEHVLGYVPCKLCLIQRNPYYIAMPLGLVAAFLPSRWTRAGLWLLALIFIVSAGLGAYHSGVEWGFFAGPSDCGGGAGAAAGNVGDFLNQLQSTRVVNCSEAAWRFLGLSLAGWNVLISLGLAAFAAMAAARKGLYVGR</sequence>
<comment type="subcellular location">
    <subcellularLocation>
        <location evidence="1">Membrane</location>
        <topology evidence="1">Multi-pass membrane protein</topology>
    </subcellularLocation>
</comment>
<evidence type="ECO:0000256" key="5">
    <source>
        <dbReference type="SAM" id="Phobius"/>
    </source>
</evidence>
<accession>A0A7W6N680</accession>
<dbReference type="GO" id="GO:0006457">
    <property type="term" value="P:protein folding"/>
    <property type="evidence" value="ECO:0007669"/>
    <property type="project" value="InterPro"/>
</dbReference>
<name>A0A7W6N680_9HYPH</name>
<evidence type="ECO:0000256" key="4">
    <source>
        <dbReference type="ARBA" id="ARBA00023136"/>
    </source>
</evidence>
<evidence type="ECO:0000256" key="3">
    <source>
        <dbReference type="ARBA" id="ARBA00022989"/>
    </source>
</evidence>
<dbReference type="InterPro" id="IPR003752">
    <property type="entry name" value="DiS_bond_form_DsbB/BdbC"/>
</dbReference>
<dbReference type="Gene3D" id="1.20.1550.10">
    <property type="entry name" value="DsbB-like"/>
    <property type="match status" value="1"/>
</dbReference>
<gene>
    <name evidence="6" type="ORF">GGR34_000030</name>
</gene>
<evidence type="ECO:0000313" key="7">
    <source>
        <dbReference type="Proteomes" id="UP000519439"/>
    </source>
</evidence>
<dbReference type="InterPro" id="IPR023380">
    <property type="entry name" value="DsbB-like_sf"/>
</dbReference>
<dbReference type="PIRSF" id="PIRSF033913">
    <property type="entry name" value="S-S_format_DsbB"/>
    <property type="match status" value="1"/>
</dbReference>
<feature type="transmembrane region" description="Helical" evidence="5">
    <location>
        <begin position="41"/>
        <end position="60"/>
    </location>
</feature>
<dbReference type="SUPFAM" id="SSF158442">
    <property type="entry name" value="DsbB-like"/>
    <property type="match status" value="1"/>
</dbReference>
<dbReference type="InterPro" id="IPR024199">
    <property type="entry name" value="Uncharacterised_DsbB"/>
</dbReference>
<keyword evidence="2 5" id="KW-0812">Transmembrane</keyword>
<reference evidence="6 7" key="1">
    <citation type="submission" date="2020-08" db="EMBL/GenBank/DDBJ databases">
        <title>Genomic Encyclopedia of Type Strains, Phase IV (KMG-IV): sequencing the most valuable type-strain genomes for metagenomic binning, comparative biology and taxonomic classification.</title>
        <authorList>
            <person name="Goeker M."/>
        </authorList>
    </citation>
    <scope>NUCLEOTIDE SEQUENCE [LARGE SCALE GENOMIC DNA]</scope>
    <source>
        <strain evidence="6 7">DSM 15743</strain>
    </source>
</reference>
<keyword evidence="3 5" id="KW-1133">Transmembrane helix</keyword>
<evidence type="ECO:0000256" key="1">
    <source>
        <dbReference type="ARBA" id="ARBA00004141"/>
    </source>
</evidence>